<accession>A0A2A7B5B8</accession>
<feature type="domain" description="Cyanophage baseplate Pam3 plug gp18" evidence="1">
    <location>
        <begin position="3"/>
        <end position="100"/>
    </location>
</feature>
<evidence type="ECO:0000259" key="1">
    <source>
        <dbReference type="Pfam" id="PF22479"/>
    </source>
</evidence>
<dbReference type="AlphaFoldDB" id="A0A2A7B5B8"/>
<dbReference type="InterPro" id="IPR054252">
    <property type="entry name" value="Pam3_gp18"/>
</dbReference>
<name>A0A2A7B5B8_9FIRM</name>
<organism evidence="2 3">
    <name type="scientific">Faecalibacterium prausnitzii</name>
    <dbReference type="NCBI Taxonomy" id="853"/>
    <lineage>
        <taxon>Bacteria</taxon>
        <taxon>Bacillati</taxon>
        <taxon>Bacillota</taxon>
        <taxon>Clostridia</taxon>
        <taxon>Eubacteriales</taxon>
        <taxon>Oscillospiraceae</taxon>
        <taxon>Faecalibacterium</taxon>
    </lineage>
</organism>
<dbReference type="OrthoDB" id="1854145at2"/>
<protein>
    <recommendedName>
        <fullName evidence="1">Cyanophage baseplate Pam3 plug gp18 domain-containing protein</fullName>
    </recommendedName>
</protein>
<dbReference type="EMBL" id="NOUV01000014">
    <property type="protein sequence ID" value="PDX86565.1"/>
    <property type="molecule type" value="Genomic_DNA"/>
</dbReference>
<dbReference type="RefSeq" id="WP_097792437.1">
    <property type="nucleotide sequence ID" value="NZ_NOUV01000014.1"/>
</dbReference>
<proteinExistence type="predicted"/>
<evidence type="ECO:0000313" key="3">
    <source>
        <dbReference type="Proteomes" id="UP000220904"/>
    </source>
</evidence>
<comment type="caution">
    <text evidence="2">The sequence shown here is derived from an EMBL/GenBank/DDBJ whole genome shotgun (WGS) entry which is preliminary data.</text>
</comment>
<reference evidence="2 3" key="1">
    <citation type="journal article" date="2017" name="Front. Microbiol.">
        <title>New Insights into the Diversity of the Genus Faecalibacterium.</title>
        <authorList>
            <person name="Benevides L."/>
            <person name="Burman S."/>
            <person name="Martin R."/>
            <person name="Robert V."/>
            <person name="Thomas M."/>
            <person name="Miquel S."/>
            <person name="Chain F."/>
            <person name="Sokol H."/>
            <person name="Bermudez-Humaran L.G."/>
            <person name="Morrison M."/>
            <person name="Langella P."/>
            <person name="Azevedo V.A."/>
            <person name="Chatel J.M."/>
            <person name="Soares S."/>
        </authorList>
    </citation>
    <scope>NUCLEOTIDE SEQUENCE [LARGE SCALE GENOMIC DNA]</scope>
    <source>
        <strain evidence="2 3">AHMP21</strain>
    </source>
</reference>
<dbReference type="Pfam" id="PF22479">
    <property type="entry name" value="Pam3_gp18"/>
    <property type="match status" value="1"/>
</dbReference>
<sequence length="107" mass="12148">MTYYELSVPDHNDSTMRVSLDGTYYYLRVTWNERGAFWLLSIYDAEMQLIIGMAKLVPGAIWNFFNLDTAGPPGIIGVTSENERIGRNDFVNGTAHLIYTSFNQDDA</sequence>
<evidence type="ECO:0000313" key="2">
    <source>
        <dbReference type="EMBL" id="PDX86565.1"/>
    </source>
</evidence>
<gene>
    <name evidence="2" type="ORF">CHR60_07415</name>
</gene>
<dbReference type="Proteomes" id="UP000220904">
    <property type="component" value="Unassembled WGS sequence"/>
</dbReference>